<evidence type="ECO:0000256" key="2">
    <source>
        <dbReference type="ARBA" id="ARBA00022741"/>
    </source>
</evidence>
<proteinExistence type="inferred from homology"/>
<dbReference type="UniPathway" id="UPA00886"/>
<keyword evidence="2 5" id="KW-0547">Nucleotide-binding</keyword>
<dbReference type="Gene3D" id="3.10.290.20">
    <property type="entry name" value="Ubiquitin-like 2 activating enzyme e1b. Chain: B, domain 3"/>
    <property type="match status" value="1"/>
</dbReference>
<dbReference type="GO" id="GO:0016925">
    <property type="term" value="P:protein sumoylation"/>
    <property type="evidence" value="ECO:0007669"/>
    <property type="project" value="UniProtKB-UniRule"/>
</dbReference>
<dbReference type="Pfam" id="PF10585">
    <property type="entry name" value="UBA_E1_SCCH"/>
    <property type="match status" value="1"/>
</dbReference>
<keyword evidence="5 7" id="KW-0862">Zinc</keyword>
<feature type="region of interest" description="Disordered" evidence="8">
    <location>
        <begin position="394"/>
        <end position="479"/>
    </location>
</feature>
<evidence type="ECO:0000256" key="5">
    <source>
        <dbReference type="PIRNR" id="PIRNR039133"/>
    </source>
</evidence>
<keyword evidence="5 7" id="KW-0479">Metal-binding</keyword>
<dbReference type="SUPFAM" id="SSF69572">
    <property type="entry name" value="Activating enzymes of the ubiquitin-like proteins"/>
    <property type="match status" value="1"/>
</dbReference>
<dbReference type="GO" id="GO:0046872">
    <property type="term" value="F:metal ion binding"/>
    <property type="evidence" value="ECO:0007669"/>
    <property type="project" value="UniProtKB-KW"/>
</dbReference>
<dbReference type="Gene3D" id="1.10.10.520">
    <property type="entry name" value="Ubiquitin activating enzymes (Uba3). Chain: B, domain 2"/>
    <property type="match status" value="1"/>
</dbReference>
<feature type="domain" description="THIF-type NAD/FAD binding fold" evidence="9">
    <location>
        <begin position="26"/>
        <end position="291"/>
    </location>
</feature>
<evidence type="ECO:0000256" key="7">
    <source>
        <dbReference type="PIRSR" id="PIRSR039133-3"/>
    </source>
</evidence>
<gene>
    <name evidence="12" type="ORF">GH714_031458</name>
</gene>
<dbReference type="PIRSF" id="PIRSF039133">
    <property type="entry name" value="SUMO_E1B"/>
    <property type="match status" value="1"/>
</dbReference>
<comment type="caution">
    <text evidence="12">The sequence shown here is derived from an EMBL/GenBank/DDBJ whole genome shotgun (WGS) entry which is preliminary data.</text>
</comment>
<feature type="domain" description="Ubiquitin-activating enzyme SCCH" evidence="10">
    <location>
        <begin position="169"/>
        <end position="228"/>
    </location>
</feature>
<evidence type="ECO:0000256" key="3">
    <source>
        <dbReference type="ARBA" id="ARBA00022786"/>
    </source>
</evidence>
<evidence type="ECO:0000256" key="4">
    <source>
        <dbReference type="ARBA" id="ARBA00022840"/>
    </source>
</evidence>
<feature type="binding site" evidence="7">
    <location>
        <position position="36"/>
    </location>
    <ligand>
        <name>Zn(2+)</name>
        <dbReference type="ChEBI" id="CHEBI:29105"/>
    </ligand>
</feature>
<dbReference type="InterPro" id="IPR030661">
    <property type="entry name" value="Uba2"/>
</dbReference>
<keyword evidence="13" id="KW-1185">Reference proteome</keyword>
<evidence type="ECO:0000256" key="6">
    <source>
        <dbReference type="PIRSR" id="PIRSR039133-1"/>
    </source>
</evidence>
<dbReference type="GO" id="GO:0019948">
    <property type="term" value="F:SUMO activating enzyme activity"/>
    <property type="evidence" value="ECO:0007669"/>
    <property type="project" value="UniProtKB-UniRule"/>
</dbReference>
<comment type="similarity">
    <text evidence="1 5">Belongs to the ubiquitin-activating E1 family.</text>
</comment>
<dbReference type="Pfam" id="PF14732">
    <property type="entry name" value="UAE_UbL"/>
    <property type="match status" value="1"/>
</dbReference>
<sequence>MVGAGGIGCELLKTLALSGFQDIHIVTVHVKGKTECYECQPKPAPKTYPVCTITSTPSKFVHCIVWAKDLLFAKFFGDKNQENDLNVRSSDASNSSEHAEDVFERRNNEDIEQYGRRIYDHVFGYNIEVALSNEETWKNCTRPKPIYSGDVLPENLNHQNGNVDKSRATDDLSSVSSMASLGLKNPQDEIGNLSFDKDDQLAVEFVTAAANIRAASFGIPLHSLFEAKGIAGNIVHAVATTNAIVAGLIVIEAIKVLERDTDNYRMTYCLEHPSRKMLLMPVEPFEPNKSCCVCSKSPLSLEINTHRSKLRDFVEKIVKAKLGMNFPLIMHESKLLYEVGDDLEDDMIANYTANLEKVLSELPSSVTGGTMLTVEDLQQEFTCNIYIKHREEFDEEKEPDGMVLSGWTRAPDKKDDNKSVGNGGSTSKASPTEAQKAVELDEISEGTEISGKKRKRPEVSTNETNNHNEVQKVDVVDDEDDELVMLDHWDTDNKKKRLQ</sequence>
<dbReference type="PANTHER" id="PTHR10953">
    <property type="entry name" value="UBIQUITIN-ACTIVATING ENZYME E1"/>
    <property type="match status" value="1"/>
</dbReference>
<comment type="pathway">
    <text evidence="5">Protein modification; protein sumoylation.</text>
</comment>
<evidence type="ECO:0000259" key="10">
    <source>
        <dbReference type="Pfam" id="PF10585"/>
    </source>
</evidence>
<dbReference type="InterPro" id="IPR028077">
    <property type="entry name" value="UAE_UbL_dom"/>
</dbReference>
<evidence type="ECO:0000313" key="12">
    <source>
        <dbReference type="EMBL" id="KAF2322863.1"/>
    </source>
</evidence>
<feature type="binding site" evidence="7">
    <location>
        <position position="291"/>
    </location>
    <ligand>
        <name>Zn(2+)</name>
        <dbReference type="ChEBI" id="CHEBI:29105"/>
    </ligand>
</feature>
<dbReference type="InterPro" id="IPR035985">
    <property type="entry name" value="Ubiquitin-activating_enz"/>
</dbReference>
<feature type="binding site" evidence="7">
    <location>
        <position position="294"/>
    </location>
    <ligand>
        <name>Zn(2+)</name>
        <dbReference type="ChEBI" id="CHEBI:29105"/>
    </ligand>
</feature>
<feature type="compositionally biased region" description="Polar residues" evidence="8">
    <location>
        <begin position="459"/>
        <end position="468"/>
    </location>
</feature>
<dbReference type="Gene3D" id="3.40.50.720">
    <property type="entry name" value="NAD(P)-binding Rossmann-like Domain"/>
    <property type="match status" value="1"/>
</dbReference>
<dbReference type="AlphaFoldDB" id="A0A6A6NDJ2"/>
<feature type="active site" description="Glycyl thioester intermediate" evidence="6">
    <location>
        <position position="51"/>
    </location>
</feature>
<evidence type="ECO:0000256" key="8">
    <source>
        <dbReference type="SAM" id="MobiDB-lite"/>
    </source>
</evidence>
<dbReference type="FunFam" id="3.10.290.20:FF:000004">
    <property type="entry name" value="SUMO-activating enzyme subunit"/>
    <property type="match status" value="1"/>
</dbReference>
<organism evidence="12 13">
    <name type="scientific">Hevea brasiliensis</name>
    <name type="common">Para rubber tree</name>
    <name type="synonym">Siphonia brasiliensis</name>
    <dbReference type="NCBI Taxonomy" id="3981"/>
    <lineage>
        <taxon>Eukaryota</taxon>
        <taxon>Viridiplantae</taxon>
        <taxon>Streptophyta</taxon>
        <taxon>Embryophyta</taxon>
        <taxon>Tracheophyta</taxon>
        <taxon>Spermatophyta</taxon>
        <taxon>Magnoliopsida</taxon>
        <taxon>eudicotyledons</taxon>
        <taxon>Gunneridae</taxon>
        <taxon>Pentapetalae</taxon>
        <taxon>rosids</taxon>
        <taxon>fabids</taxon>
        <taxon>Malpighiales</taxon>
        <taxon>Euphorbiaceae</taxon>
        <taxon>Crotonoideae</taxon>
        <taxon>Micrandreae</taxon>
        <taxon>Hevea</taxon>
    </lineage>
</organism>
<dbReference type="FunFam" id="3.40.50.720:FF:000864">
    <property type="entry name" value="SUMO-activating enzyme subunit"/>
    <property type="match status" value="1"/>
</dbReference>
<accession>A0A6A6NDJ2</accession>
<comment type="subunit">
    <text evidence="5">Heterodimer.</text>
</comment>
<dbReference type="PANTHER" id="PTHR10953:SF5">
    <property type="entry name" value="SUMO-ACTIVATING ENZYME SUBUNIT 2"/>
    <property type="match status" value="1"/>
</dbReference>
<evidence type="ECO:0000313" key="13">
    <source>
        <dbReference type="Proteomes" id="UP000467840"/>
    </source>
</evidence>
<dbReference type="InterPro" id="IPR000594">
    <property type="entry name" value="ThiF_NAD_FAD-bd"/>
</dbReference>
<feature type="binding site" evidence="7">
    <location>
        <position position="39"/>
    </location>
    <ligand>
        <name>Zn(2+)</name>
        <dbReference type="ChEBI" id="CHEBI:29105"/>
    </ligand>
</feature>
<protein>
    <recommendedName>
        <fullName evidence="5">SUMO-activating enzyme subunit</fullName>
    </recommendedName>
</protein>
<evidence type="ECO:0000259" key="11">
    <source>
        <dbReference type="Pfam" id="PF14732"/>
    </source>
</evidence>
<keyword evidence="4 5" id="KW-0067">ATP-binding</keyword>
<name>A0A6A6NDJ2_HEVBR</name>
<dbReference type="InterPro" id="IPR045886">
    <property type="entry name" value="ThiF/MoeB/HesA"/>
</dbReference>
<dbReference type="EMBL" id="JAAGAX010000002">
    <property type="protein sequence ID" value="KAF2322863.1"/>
    <property type="molecule type" value="Genomic_DNA"/>
</dbReference>
<dbReference type="InterPro" id="IPR023318">
    <property type="entry name" value="Ub_act_enz_dom_a_sf"/>
</dbReference>
<evidence type="ECO:0000259" key="9">
    <source>
        <dbReference type="Pfam" id="PF00899"/>
    </source>
</evidence>
<dbReference type="Proteomes" id="UP000467840">
    <property type="component" value="Chromosome 11"/>
</dbReference>
<reference evidence="12 13" key="1">
    <citation type="journal article" date="2020" name="Mol. Plant">
        <title>The Chromosome-Based Rubber Tree Genome Provides New Insights into Spurge Genome Evolution and Rubber Biosynthesis.</title>
        <authorList>
            <person name="Liu J."/>
            <person name="Shi C."/>
            <person name="Shi C.C."/>
            <person name="Li W."/>
            <person name="Zhang Q.J."/>
            <person name="Zhang Y."/>
            <person name="Li K."/>
            <person name="Lu H.F."/>
            <person name="Shi C."/>
            <person name="Zhu S.T."/>
            <person name="Xiao Z.Y."/>
            <person name="Nan H."/>
            <person name="Yue Y."/>
            <person name="Zhu X.G."/>
            <person name="Wu Y."/>
            <person name="Hong X.N."/>
            <person name="Fan G.Y."/>
            <person name="Tong Y."/>
            <person name="Zhang D."/>
            <person name="Mao C.L."/>
            <person name="Liu Y.L."/>
            <person name="Hao S.J."/>
            <person name="Liu W.Q."/>
            <person name="Lv M.Q."/>
            <person name="Zhang H.B."/>
            <person name="Liu Y."/>
            <person name="Hu-Tang G.R."/>
            <person name="Wang J.P."/>
            <person name="Wang J.H."/>
            <person name="Sun Y.H."/>
            <person name="Ni S.B."/>
            <person name="Chen W.B."/>
            <person name="Zhang X.C."/>
            <person name="Jiao Y.N."/>
            <person name="Eichler E.E."/>
            <person name="Li G.H."/>
            <person name="Liu X."/>
            <person name="Gao L.Z."/>
        </authorList>
    </citation>
    <scope>NUCLEOTIDE SEQUENCE [LARGE SCALE GENOMIC DNA]</scope>
    <source>
        <strain evidence="13">cv. GT1</strain>
        <tissue evidence="12">Leaf</tissue>
    </source>
</reference>
<keyword evidence="3 5" id="KW-0833">Ubl conjugation pathway</keyword>
<dbReference type="InterPro" id="IPR019572">
    <property type="entry name" value="UBA_E1_SCCH"/>
</dbReference>
<dbReference type="GO" id="GO:0031510">
    <property type="term" value="C:SUMO activating enzyme complex"/>
    <property type="evidence" value="ECO:0007669"/>
    <property type="project" value="UniProtKB-UniRule"/>
</dbReference>
<evidence type="ECO:0000256" key="1">
    <source>
        <dbReference type="ARBA" id="ARBA00005673"/>
    </source>
</evidence>
<dbReference type="GO" id="GO:0005737">
    <property type="term" value="C:cytoplasm"/>
    <property type="evidence" value="ECO:0007669"/>
    <property type="project" value="TreeGrafter"/>
</dbReference>
<feature type="domain" description="Ubiquitin/SUMO-activating enzyme ubiquitin-like" evidence="11">
    <location>
        <begin position="301"/>
        <end position="393"/>
    </location>
</feature>
<dbReference type="GO" id="GO:0005524">
    <property type="term" value="F:ATP binding"/>
    <property type="evidence" value="ECO:0007669"/>
    <property type="project" value="UniProtKB-UniRule"/>
</dbReference>
<dbReference type="Pfam" id="PF00899">
    <property type="entry name" value="ThiF"/>
    <property type="match status" value="1"/>
</dbReference>